<dbReference type="Gene3D" id="1.50.10.10">
    <property type="match status" value="1"/>
</dbReference>
<evidence type="ECO:0000256" key="8">
    <source>
        <dbReference type="PROSITE-ProRule" id="PRU10060"/>
    </source>
</evidence>
<evidence type="ECO:0000256" key="9">
    <source>
        <dbReference type="RuleBase" id="RU361166"/>
    </source>
</evidence>
<dbReference type="InterPro" id="IPR001701">
    <property type="entry name" value="Glyco_hydro_9"/>
</dbReference>
<evidence type="ECO:0000313" key="13">
    <source>
        <dbReference type="Proteomes" id="UP001634394"/>
    </source>
</evidence>
<dbReference type="SUPFAM" id="SSF48208">
    <property type="entry name" value="Six-hairpin glycosidases"/>
    <property type="match status" value="1"/>
</dbReference>
<evidence type="ECO:0000256" key="5">
    <source>
        <dbReference type="ARBA" id="ARBA00023277"/>
    </source>
</evidence>
<keyword evidence="6 8" id="KW-0326">Glycosidase</keyword>
<keyword evidence="3 8" id="KW-0378">Hydrolase</keyword>
<evidence type="ECO:0000256" key="1">
    <source>
        <dbReference type="ARBA" id="ARBA00000966"/>
    </source>
</evidence>
<comment type="catalytic activity">
    <reaction evidence="1 9">
        <text>Endohydrolysis of (1-&gt;4)-beta-D-glucosidic linkages in cellulose, lichenin and cereal beta-D-glucans.</text>
        <dbReference type="EC" id="3.2.1.4"/>
    </reaction>
</comment>
<keyword evidence="10" id="KW-0732">Signal</keyword>
<dbReference type="EC" id="3.2.1.4" evidence="9"/>
<accession>A0ABD3VJH3</accession>
<protein>
    <recommendedName>
        <fullName evidence="9">Endoglucanase</fullName>
        <ecNumber evidence="9">3.2.1.4</ecNumber>
    </recommendedName>
</protein>
<dbReference type="Proteomes" id="UP001634394">
    <property type="component" value="Unassembled WGS sequence"/>
</dbReference>
<comment type="similarity">
    <text evidence="2 8 9">Belongs to the glycosyl hydrolase 9 (cellulase E) family.</text>
</comment>
<keyword evidence="7 8" id="KW-0624">Polysaccharide degradation</keyword>
<comment type="caution">
    <text evidence="12">The sequence shown here is derived from an EMBL/GenBank/DDBJ whole genome shotgun (WGS) entry which is preliminary data.</text>
</comment>
<evidence type="ECO:0000256" key="10">
    <source>
        <dbReference type="SAM" id="SignalP"/>
    </source>
</evidence>
<keyword evidence="13" id="KW-1185">Reference proteome</keyword>
<dbReference type="PANTHER" id="PTHR22298">
    <property type="entry name" value="ENDO-1,4-BETA-GLUCANASE"/>
    <property type="match status" value="1"/>
</dbReference>
<feature type="chain" id="PRO_5044774731" description="Endoglucanase" evidence="10">
    <location>
        <begin position="16"/>
        <end position="482"/>
    </location>
</feature>
<keyword evidence="5 8" id="KW-0119">Carbohydrate metabolism</keyword>
<reference evidence="12 13" key="1">
    <citation type="submission" date="2024-11" db="EMBL/GenBank/DDBJ databases">
        <title>Chromosome-level genome assembly of the freshwater bivalve Anodonta woodiana.</title>
        <authorList>
            <person name="Chen X."/>
        </authorList>
    </citation>
    <scope>NUCLEOTIDE SEQUENCE [LARGE SCALE GENOMIC DNA]</scope>
    <source>
        <strain evidence="12">MN2024</strain>
        <tissue evidence="12">Gills</tissue>
    </source>
</reference>
<dbReference type="InterPro" id="IPR012341">
    <property type="entry name" value="6hp_glycosidase-like_sf"/>
</dbReference>
<proteinExistence type="inferred from homology"/>
<evidence type="ECO:0000313" key="12">
    <source>
        <dbReference type="EMBL" id="KAL3861585.1"/>
    </source>
</evidence>
<dbReference type="PROSITE" id="PS00698">
    <property type="entry name" value="GH9_3"/>
    <property type="match status" value="1"/>
</dbReference>
<evidence type="ECO:0000259" key="11">
    <source>
        <dbReference type="Pfam" id="PF00759"/>
    </source>
</evidence>
<dbReference type="AlphaFoldDB" id="A0ABD3VJH3"/>
<dbReference type="GO" id="GO:0030245">
    <property type="term" value="P:cellulose catabolic process"/>
    <property type="evidence" value="ECO:0007669"/>
    <property type="project" value="UniProtKB-KW"/>
</dbReference>
<feature type="domain" description="Glycoside hydrolase family 9" evidence="11">
    <location>
        <begin position="41"/>
        <end position="460"/>
    </location>
</feature>
<name>A0ABD3VJH3_SINWO</name>
<organism evidence="12 13">
    <name type="scientific">Sinanodonta woodiana</name>
    <name type="common">Chinese pond mussel</name>
    <name type="synonym">Anodonta woodiana</name>
    <dbReference type="NCBI Taxonomy" id="1069815"/>
    <lineage>
        <taxon>Eukaryota</taxon>
        <taxon>Metazoa</taxon>
        <taxon>Spiralia</taxon>
        <taxon>Lophotrochozoa</taxon>
        <taxon>Mollusca</taxon>
        <taxon>Bivalvia</taxon>
        <taxon>Autobranchia</taxon>
        <taxon>Heteroconchia</taxon>
        <taxon>Palaeoheterodonta</taxon>
        <taxon>Unionida</taxon>
        <taxon>Unionoidea</taxon>
        <taxon>Unionidae</taxon>
        <taxon>Unioninae</taxon>
        <taxon>Sinanodonta</taxon>
    </lineage>
</organism>
<feature type="active site" evidence="8">
    <location>
        <position position="438"/>
    </location>
</feature>
<sequence length="482" mass="52960">MWLTVLLTVIAFVAASDVSGGERSYFQRLAARAGSPTRYDYSKALSLSILFYDAQRSGKLPAHQPISWRGDSALHDGDNGHDLTGGWYDAGDHVKFNLPMAMSTHTLLWGFIKFQDAYNQAGQKNAMCDMIKWPLDYFLKCWIPSQQTLYVQVGDGGQDHGYWGRPENMNMPRPAFKVTASNPGSDVAGDTVSAFAAGSIVFKSICGNAAYADHLLQAAKSLYEFAKNHQGIYSKSVPQAAGFYNSQEFKDELSVAAAWMFQATHDNKYLNDAKQFHLPGTPWALSWDEKKITADLLLYEITKDASYKSEVVNFIHSYKPGGGIPYTPCGLAFRNEWGPNRYAANAAFIAVMAAADGIETNDNLLWAMTQINYLLGDNKYGISYEIGFGAKYPLHPHHRGSSCPTTTTQCNMGDPGPNPNILKGALVGGPDNQDNYDDKRSDYVKNEVACDYNAGFQGALAGLVHFAMHNTLPAAHAPTCHH</sequence>
<dbReference type="Pfam" id="PF00759">
    <property type="entry name" value="Glyco_hydro_9"/>
    <property type="match status" value="1"/>
</dbReference>
<evidence type="ECO:0000256" key="3">
    <source>
        <dbReference type="ARBA" id="ARBA00022801"/>
    </source>
</evidence>
<evidence type="ECO:0000256" key="4">
    <source>
        <dbReference type="ARBA" id="ARBA00023001"/>
    </source>
</evidence>
<dbReference type="EMBL" id="JBJQND010000011">
    <property type="protein sequence ID" value="KAL3861585.1"/>
    <property type="molecule type" value="Genomic_DNA"/>
</dbReference>
<dbReference type="InterPro" id="IPR008928">
    <property type="entry name" value="6-hairpin_glycosidase_sf"/>
</dbReference>
<feature type="signal peptide" evidence="10">
    <location>
        <begin position="1"/>
        <end position="15"/>
    </location>
</feature>
<evidence type="ECO:0000256" key="2">
    <source>
        <dbReference type="ARBA" id="ARBA00007072"/>
    </source>
</evidence>
<evidence type="ECO:0000256" key="7">
    <source>
        <dbReference type="ARBA" id="ARBA00023326"/>
    </source>
</evidence>
<evidence type="ECO:0000256" key="6">
    <source>
        <dbReference type="ARBA" id="ARBA00023295"/>
    </source>
</evidence>
<feature type="active site" evidence="8">
    <location>
        <position position="447"/>
    </location>
</feature>
<gene>
    <name evidence="12" type="ORF">ACJMK2_007611</name>
</gene>
<dbReference type="InterPro" id="IPR033126">
    <property type="entry name" value="Glyco_hydro_9_Asp/Glu_AS"/>
</dbReference>
<keyword evidence="4 9" id="KW-0136">Cellulose degradation</keyword>
<dbReference type="GO" id="GO:0008810">
    <property type="term" value="F:cellulase activity"/>
    <property type="evidence" value="ECO:0007669"/>
    <property type="project" value="UniProtKB-EC"/>
</dbReference>